<name>A0ABR6KV84_9HYPH</name>
<protein>
    <recommendedName>
        <fullName evidence="3">DNA-binding protein</fullName>
    </recommendedName>
</protein>
<evidence type="ECO:0000313" key="2">
    <source>
        <dbReference type="Proteomes" id="UP000539538"/>
    </source>
</evidence>
<comment type="caution">
    <text evidence="1">The sequence shown here is derived from an EMBL/GenBank/DDBJ whole genome shotgun (WGS) entry which is preliminary data.</text>
</comment>
<accession>A0ABR6KV84</accession>
<dbReference type="EMBL" id="JACHOT010000001">
    <property type="protein sequence ID" value="MBB4648443.1"/>
    <property type="molecule type" value="Genomic_DNA"/>
</dbReference>
<keyword evidence="2" id="KW-1185">Reference proteome</keyword>
<organism evidence="1 2">
    <name type="scientific">Aminobacter niigataensis</name>
    <dbReference type="NCBI Taxonomy" id="83265"/>
    <lineage>
        <taxon>Bacteria</taxon>
        <taxon>Pseudomonadati</taxon>
        <taxon>Pseudomonadota</taxon>
        <taxon>Alphaproteobacteria</taxon>
        <taxon>Hyphomicrobiales</taxon>
        <taxon>Phyllobacteriaceae</taxon>
        <taxon>Aminobacter</taxon>
    </lineage>
</organism>
<dbReference type="RefSeq" id="WP_246389362.1">
    <property type="nucleotide sequence ID" value="NZ_BAAAVZ010000008.1"/>
</dbReference>
<evidence type="ECO:0008006" key="3">
    <source>
        <dbReference type="Google" id="ProtNLM"/>
    </source>
</evidence>
<dbReference type="Proteomes" id="UP000539538">
    <property type="component" value="Unassembled WGS sequence"/>
</dbReference>
<reference evidence="1 2" key="1">
    <citation type="submission" date="2020-08" db="EMBL/GenBank/DDBJ databases">
        <title>Genomic Encyclopedia of Type Strains, Phase IV (KMG-IV): sequencing the most valuable type-strain genomes for metagenomic binning, comparative biology and taxonomic classification.</title>
        <authorList>
            <person name="Goeker M."/>
        </authorList>
    </citation>
    <scope>NUCLEOTIDE SEQUENCE [LARGE SCALE GENOMIC DNA]</scope>
    <source>
        <strain evidence="1 2">DSM 7050</strain>
    </source>
</reference>
<gene>
    <name evidence="1" type="ORF">GGQ99_000165</name>
</gene>
<evidence type="ECO:0000313" key="1">
    <source>
        <dbReference type="EMBL" id="MBB4648443.1"/>
    </source>
</evidence>
<sequence>MPIAYDPFDEIRREASGTSLIPPQVVADNAAKGLALRKQFGRGGTEIGVARAEELVARTELSPHTIKRLVSYFARHEVDKRGKNYGNEQNPSAGYVAWLLWGGDEGRAWALEMKGRLGRRSAPSDRT</sequence>
<proteinExistence type="predicted"/>